<dbReference type="Gene3D" id="1.20.1560.10">
    <property type="entry name" value="ABC transporter type 1, transmembrane domain"/>
    <property type="match status" value="1"/>
</dbReference>
<comment type="caution">
    <text evidence="6">The sequence shown here is derived from an EMBL/GenBank/DDBJ whole genome shotgun (WGS) entry which is preliminary data.</text>
</comment>
<keyword evidence="3 5" id="KW-0472">Membrane</keyword>
<evidence type="ECO:0000256" key="3">
    <source>
        <dbReference type="ARBA" id="ARBA00023136"/>
    </source>
</evidence>
<dbReference type="Proteomes" id="UP000274822">
    <property type="component" value="Unassembled WGS sequence"/>
</dbReference>
<keyword evidence="7" id="KW-1185">Reference proteome</keyword>
<keyword evidence="2 5" id="KW-1133">Transmembrane helix</keyword>
<evidence type="ECO:0000313" key="6">
    <source>
        <dbReference type="EMBL" id="RUS19583.1"/>
    </source>
</evidence>
<keyword evidence="1 5" id="KW-0812">Transmembrane</keyword>
<evidence type="ECO:0000313" key="7">
    <source>
        <dbReference type="Proteomes" id="UP000274822"/>
    </source>
</evidence>
<dbReference type="GO" id="GO:0016020">
    <property type="term" value="C:membrane"/>
    <property type="evidence" value="ECO:0007669"/>
    <property type="project" value="InterPro"/>
</dbReference>
<name>A0A433PPT0_9FUNG</name>
<evidence type="ECO:0000256" key="2">
    <source>
        <dbReference type="ARBA" id="ARBA00022989"/>
    </source>
</evidence>
<evidence type="ECO:0000256" key="4">
    <source>
        <dbReference type="SAM" id="MobiDB-lite"/>
    </source>
</evidence>
<dbReference type="AlphaFoldDB" id="A0A433PPT0"/>
<gene>
    <name evidence="6" type="ORF">BC938DRAFT_475712</name>
</gene>
<sequence length="360" mass="40378">MDTTLQTFASPNRSYPSFSEGPSYPFPPFSNSGPYILIPTALLLFLFVAGIHRYYTVLRSVPDSNDPARSNILLPSGRTRRDARLVSHDTTVAKFVYTLSFLITLTFLVDAAILCLHALIEHQWTSSALAYYDGASWLAWTVNSVLLLEEKRRFGKWSWVQYTFWTVGILVISSSVRSFAVYVLRVKPYSCLPPLFPTGTVFSNWDYILYAFFTLRYLTLLALVLATFVYATYSAPDPELVAPVSSSSASYGTFAHGGGHHHHSGGGEEEPTDDENRSAFAGFFDKMRRLIPFIWPKKDHWLQFLIIVCVGLLIVGRIVNVLTPMQLGRVVGELTAKKRELFYVLVIALIFGVDLKFAGA</sequence>
<accession>A0A433PPT0</accession>
<evidence type="ECO:0000256" key="1">
    <source>
        <dbReference type="ARBA" id="ARBA00022692"/>
    </source>
</evidence>
<dbReference type="EMBL" id="RBNJ01021508">
    <property type="protein sequence ID" value="RUS19583.1"/>
    <property type="molecule type" value="Genomic_DNA"/>
</dbReference>
<feature type="transmembrane region" description="Helical" evidence="5">
    <location>
        <begin position="341"/>
        <end position="359"/>
    </location>
</feature>
<feature type="region of interest" description="Disordered" evidence="4">
    <location>
        <begin position="256"/>
        <end position="275"/>
    </location>
</feature>
<feature type="transmembrane region" description="Helical" evidence="5">
    <location>
        <begin position="301"/>
        <end position="320"/>
    </location>
</feature>
<feature type="transmembrane region" description="Helical" evidence="5">
    <location>
        <begin position="95"/>
        <end position="120"/>
    </location>
</feature>
<protein>
    <submittedName>
        <fullName evidence="6">Uncharacterized protein</fullName>
    </submittedName>
</protein>
<evidence type="ECO:0000256" key="5">
    <source>
        <dbReference type="SAM" id="Phobius"/>
    </source>
</evidence>
<reference evidence="6 7" key="1">
    <citation type="journal article" date="2018" name="New Phytol.">
        <title>Phylogenomics of Endogonaceae and evolution of mycorrhizas within Mucoromycota.</title>
        <authorList>
            <person name="Chang Y."/>
            <person name="Desiro A."/>
            <person name="Na H."/>
            <person name="Sandor L."/>
            <person name="Lipzen A."/>
            <person name="Clum A."/>
            <person name="Barry K."/>
            <person name="Grigoriev I.V."/>
            <person name="Martin F.M."/>
            <person name="Stajich J.E."/>
            <person name="Smith M.E."/>
            <person name="Bonito G."/>
            <person name="Spatafora J.W."/>
        </authorList>
    </citation>
    <scope>NUCLEOTIDE SEQUENCE [LARGE SCALE GENOMIC DNA]</scope>
    <source>
        <strain evidence="6 7">AD002</strain>
    </source>
</reference>
<feature type="transmembrane region" description="Helical" evidence="5">
    <location>
        <begin position="162"/>
        <end position="186"/>
    </location>
</feature>
<dbReference type="GO" id="GO:0005524">
    <property type="term" value="F:ATP binding"/>
    <property type="evidence" value="ECO:0007669"/>
    <property type="project" value="InterPro"/>
</dbReference>
<feature type="transmembrane region" description="Helical" evidence="5">
    <location>
        <begin position="35"/>
        <end position="55"/>
    </location>
</feature>
<proteinExistence type="predicted"/>
<organism evidence="6 7">
    <name type="scientific">Jimgerdemannia flammicorona</name>
    <dbReference type="NCBI Taxonomy" id="994334"/>
    <lineage>
        <taxon>Eukaryota</taxon>
        <taxon>Fungi</taxon>
        <taxon>Fungi incertae sedis</taxon>
        <taxon>Mucoromycota</taxon>
        <taxon>Mucoromycotina</taxon>
        <taxon>Endogonomycetes</taxon>
        <taxon>Endogonales</taxon>
        <taxon>Endogonaceae</taxon>
        <taxon>Jimgerdemannia</taxon>
    </lineage>
</organism>
<feature type="transmembrane region" description="Helical" evidence="5">
    <location>
        <begin position="207"/>
        <end position="231"/>
    </location>
</feature>
<dbReference type="InterPro" id="IPR036640">
    <property type="entry name" value="ABC1_TM_sf"/>
</dbReference>